<dbReference type="OrthoDB" id="5651790at2"/>
<evidence type="ECO:0000256" key="3">
    <source>
        <dbReference type="ARBA" id="ARBA00022692"/>
    </source>
</evidence>
<dbReference type="InterPro" id="IPR012506">
    <property type="entry name" value="TMEM86B-like"/>
</dbReference>
<accession>A0A1I0P2N5</accession>
<dbReference type="EMBL" id="FOIR01000001">
    <property type="protein sequence ID" value="SEW08271.1"/>
    <property type="molecule type" value="Genomic_DNA"/>
</dbReference>
<comment type="similarity">
    <text evidence="2">Belongs to the TMEM86 family.</text>
</comment>
<evidence type="ECO:0000256" key="4">
    <source>
        <dbReference type="ARBA" id="ARBA00022989"/>
    </source>
</evidence>
<name>A0A1I0P2N5_9BACT</name>
<gene>
    <name evidence="7" type="ORF">SAMN05216290_1661</name>
</gene>
<evidence type="ECO:0000256" key="5">
    <source>
        <dbReference type="ARBA" id="ARBA00023136"/>
    </source>
</evidence>
<feature type="transmembrane region" description="Helical" evidence="6">
    <location>
        <begin position="80"/>
        <end position="102"/>
    </location>
</feature>
<feature type="transmembrane region" description="Helical" evidence="6">
    <location>
        <begin position="192"/>
        <end position="212"/>
    </location>
</feature>
<keyword evidence="4 6" id="KW-1133">Transmembrane helix</keyword>
<reference evidence="8" key="1">
    <citation type="submission" date="2016-10" db="EMBL/GenBank/DDBJ databases">
        <authorList>
            <person name="Varghese N."/>
            <person name="Submissions S."/>
        </authorList>
    </citation>
    <scope>NUCLEOTIDE SEQUENCE [LARGE SCALE GENOMIC DNA]</scope>
    <source>
        <strain evidence="8">CGMCC 1.12402</strain>
    </source>
</reference>
<feature type="transmembrane region" description="Helical" evidence="6">
    <location>
        <begin position="114"/>
        <end position="131"/>
    </location>
</feature>
<dbReference type="PANTHER" id="PTHR31885:SF6">
    <property type="entry name" value="GH04784P"/>
    <property type="match status" value="1"/>
</dbReference>
<dbReference type="GO" id="GO:0016020">
    <property type="term" value="C:membrane"/>
    <property type="evidence" value="ECO:0007669"/>
    <property type="project" value="UniProtKB-SubCell"/>
</dbReference>
<evidence type="ECO:0000256" key="6">
    <source>
        <dbReference type="SAM" id="Phobius"/>
    </source>
</evidence>
<dbReference type="GO" id="GO:0016787">
    <property type="term" value="F:hydrolase activity"/>
    <property type="evidence" value="ECO:0007669"/>
    <property type="project" value="TreeGrafter"/>
</dbReference>
<organism evidence="7 8">
    <name type="scientific">Roseivirga pacifica</name>
    <dbReference type="NCBI Taxonomy" id="1267423"/>
    <lineage>
        <taxon>Bacteria</taxon>
        <taxon>Pseudomonadati</taxon>
        <taxon>Bacteroidota</taxon>
        <taxon>Cytophagia</taxon>
        <taxon>Cytophagales</taxon>
        <taxon>Roseivirgaceae</taxon>
        <taxon>Roseivirga</taxon>
    </lineage>
</organism>
<keyword evidence="3 6" id="KW-0812">Transmembrane</keyword>
<dbReference type="STRING" id="1267423.SAMN05216290_1661"/>
<evidence type="ECO:0000256" key="2">
    <source>
        <dbReference type="ARBA" id="ARBA00007375"/>
    </source>
</evidence>
<feature type="transmembrane region" description="Helical" evidence="6">
    <location>
        <begin position="167"/>
        <end position="186"/>
    </location>
</feature>
<feature type="transmembrane region" description="Helical" evidence="6">
    <location>
        <begin position="56"/>
        <end position="74"/>
    </location>
</feature>
<dbReference type="Proteomes" id="UP000199437">
    <property type="component" value="Unassembled WGS sequence"/>
</dbReference>
<keyword evidence="8" id="KW-1185">Reference proteome</keyword>
<dbReference type="RefSeq" id="WP_090258031.1">
    <property type="nucleotide sequence ID" value="NZ_FOIR01000001.1"/>
</dbReference>
<protein>
    <submittedName>
        <fullName evidence="7">Uncharacterized membrane protein YhhN</fullName>
    </submittedName>
</protein>
<keyword evidence="5 6" id="KW-0472">Membrane</keyword>
<proteinExistence type="inferred from homology"/>
<feature type="transmembrane region" description="Helical" evidence="6">
    <location>
        <begin position="137"/>
        <end position="155"/>
    </location>
</feature>
<comment type="subcellular location">
    <subcellularLocation>
        <location evidence="1">Membrane</location>
        <topology evidence="1">Multi-pass membrane protein</topology>
    </subcellularLocation>
</comment>
<sequence>MTFPKSLLPFLVLSLLNLIAAATDIAMLGFITKPLLMPALGLYFYQSTQKTPLNKFIFAALFFSFLGDTLLMFTDYSSNFFLAGLVAFLIAHIVYIIMNINFVNDQESKMKLQWQDAIFFLVGLLIFSIIKNDLGEMYIPTIVYTTVICIMGLSARKRWKKTEMKDFWWVMGGAVLFMVSDSILAINKFTFPFPQAGFLVMLTYLTGQYMLVEGFRQFIQKLKV</sequence>
<evidence type="ECO:0000256" key="1">
    <source>
        <dbReference type="ARBA" id="ARBA00004141"/>
    </source>
</evidence>
<dbReference type="AlphaFoldDB" id="A0A1I0P2N5"/>
<dbReference type="PANTHER" id="PTHR31885">
    <property type="entry name" value="GH04784P"/>
    <property type="match status" value="1"/>
</dbReference>
<dbReference type="Pfam" id="PF07947">
    <property type="entry name" value="YhhN"/>
    <property type="match status" value="1"/>
</dbReference>
<evidence type="ECO:0000313" key="8">
    <source>
        <dbReference type="Proteomes" id="UP000199437"/>
    </source>
</evidence>
<evidence type="ECO:0000313" key="7">
    <source>
        <dbReference type="EMBL" id="SEW08271.1"/>
    </source>
</evidence>
<dbReference type="GeneID" id="99986385"/>